<name>A0A0G4IEZ7_9ALVE</name>
<evidence type="ECO:0000313" key="2">
    <source>
        <dbReference type="EMBL" id="CEM55669.1"/>
    </source>
</evidence>
<sequence>MLRVAKLTSSTSTHWWLFRNTFGRDLASWQDAHGLAALQRTSQVGGFVWAQRRCLGGSCAREWYEPVSFKCDWPQSKFEVHMHVTVPNKAHGPNSAEEAVEVIQNLQPDVVFLGTHDEAYDGILAALSPKQMKDGTALLKADLVIDHPDGHYIQVIQHCLQKKVHTFPYHLHPFKLAGIQAQRYLFYQPLELARFAYWIIYKGRAGFNEDDYREVTRRSLPRMWRLFYQENIYFSLNMILHFLYEGTGQRQLASVPEDVRVLRQQRYSLPDRPYAIPDGGKVLILASHSWWRELTDTLSKVLPKGFETAPNYVTLMSMASTRPESAMGLVGLVVLVPTLVVLWFTFRMMAKFLRALFVPPVYYLGGDEYIKKQEELQARLDRGESVDLNSVDLTGSEKENLKRVEITGKFPYLKFNDPVRA</sequence>
<keyword evidence="1" id="KW-0472">Membrane</keyword>
<dbReference type="EMBL" id="CDMZ01005898">
    <property type="protein sequence ID" value="CEM55669.1"/>
    <property type="molecule type" value="Genomic_DNA"/>
</dbReference>
<dbReference type="VEuPathDB" id="CryptoDB:Cvel_2420"/>
<dbReference type="AlphaFoldDB" id="A0A0G4IEZ7"/>
<keyword evidence="1" id="KW-1133">Transmembrane helix</keyword>
<organism evidence="2">
    <name type="scientific">Chromera velia CCMP2878</name>
    <dbReference type="NCBI Taxonomy" id="1169474"/>
    <lineage>
        <taxon>Eukaryota</taxon>
        <taxon>Sar</taxon>
        <taxon>Alveolata</taxon>
        <taxon>Colpodellida</taxon>
        <taxon>Chromeraceae</taxon>
        <taxon>Chromera</taxon>
    </lineage>
</organism>
<keyword evidence="1" id="KW-0812">Transmembrane</keyword>
<protein>
    <submittedName>
        <fullName evidence="2">Uncharacterized protein</fullName>
    </submittedName>
</protein>
<evidence type="ECO:0000256" key="1">
    <source>
        <dbReference type="SAM" id="Phobius"/>
    </source>
</evidence>
<reference evidence="2" key="1">
    <citation type="submission" date="2014-11" db="EMBL/GenBank/DDBJ databases">
        <authorList>
            <person name="Otto D Thomas"/>
            <person name="Naeem Raeece"/>
        </authorList>
    </citation>
    <scope>NUCLEOTIDE SEQUENCE</scope>
</reference>
<proteinExistence type="predicted"/>
<feature type="transmembrane region" description="Helical" evidence="1">
    <location>
        <begin position="326"/>
        <end position="346"/>
    </location>
</feature>
<accession>A0A0G4IEZ7</accession>
<gene>
    <name evidence="2" type="ORF">Cvel_2420</name>
</gene>